<accession>A0ACC1LUC3</accession>
<keyword evidence="2" id="KW-1185">Reference proteome</keyword>
<proteinExistence type="predicted"/>
<evidence type="ECO:0000313" key="2">
    <source>
        <dbReference type="Proteomes" id="UP001139981"/>
    </source>
</evidence>
<name>A0ACC1LUC3_9FUNG</name>
<organism evidence="1 2">
    <name type="scientific">Coemansia aciculifera</name>
    <dbReference type="NCBI Taxonomy" id="417176"/>
    <lineage>
        <taxon>Eukaryota</taxon>
        <taxon>Fungi</taxon>
        <taxon>Fungi incertae sedis</taxon>
        <taxon>Zoopagomycota</taxon>
        <taxon>Kickxellomycotina</taxon>
        <taxon>Kickxellomycetes</taxon>
        <taxon>Kickxellales</taxon>
        <taxon>Kickxellaceae</taxon>
        <taxon>Coemansia</taxon>
    </lineage>
</organism>
<dbReference type="Proteomes" id="UP001139981">
    <property type="component" value="Unassembled WGS sequence"/>
</dbReference>
<comment type="caution">
    <text evidence="1">The sequence shown here is derived from an EMBL/GenBank/DDBJ whole genome shotgun (WGS) entry which is preliminary data.</text>
</comment>
<protein>
    <submittedName>
        <fullName evidence="1">Uncharacterized protein</fullName>
    </submittedName>
</protein>
<feature type="non-terminal residue" evidence="1">
    <location>
        <position position="1"/>
    </location>
</feature>
<gene>
    <name evidence="1" type="ORF">IWW38_005940</name>
</gene>
<sequence length="111" mass="12489">SARIQTWDWLYGQTPEFTHRFHRSFAWATVFASITARHGRITDVSVDTAESALQPPPGSRLLFADIAARLKDTRYHPADIGECLLPVVTNSDSPRASELCDWLISNLSFNE</sequence>
<evidence type="ECO:0000313" key="1">
    <source>
        <dbReference type="EMBL" id="KAJ2880509.1"/>
    </source>
</evidence>
<reference evidence="1" key="1">
    <citation type="submission" date="2022-07" db="EMBL/GenBank/DDBJ databases">
        <title>Phylogenomic reconstructions and comparative analyses of Kickxellomycotina fungi.</title>
        <authorList>
            <person name="Reynolds N.K."/>
            <person name="Stajich J.E."/>
            <person name="Barry K."/>
            <person name="Grigoriev I.V."/>
            <person name="Crous P."/>
            <person name="Smith M.E."/>
        </authorList>
    </citation>
    <scope>NUCLEOTIDE SEQUENCE</scope>
    <source>
        <strain evidence="1">CBS 190363</strain>
    </source>
</reference>
<dbReference type="EMBL" id="JANBVB010003097">
    <property type="protein sequence ID" value="KAJ2880509.1"/>
    <property type="molecule type" value="Genomic_DNA"/>
</dbReference>